<dbReference type="Proteomes" id="UP000291121">
    <property type="component" value="Chromosome"/>
</dbReference>
<sequence length="387" mass="42166">MPATDPDGTNTIYLDDFRATGNIRAIVQRAFIDNLEPGDQVMIYVEDTSDPTNYKELGPVPINDVDVPFTLDYKGFFEDLFGTYEEATEFKIWTEVVRGTDTFPSPELFFWAYLYPSGGVYPELPGDVNPAFALPVVTGASNTPNDLQPGDRDKPGKIEVTLKITEQPLSSTETATFYVAGKYVGEVTPFSDTIKFSYDITAAVMAALPTPSTLAYWTRQKTGIDKNITKSSPETVLVSGKKIDLLAPTIRIRNPLKVQMDCYAMNNAATDWKVAIGVPKDAVNLPQGTVITMNIAAYSDEAGTNLIPGTPDSQPYTILAPGVPDVVGVGSAAIFKLAQPRRGAVAWIKYWYTANIGGVQTSIPIIKKLDTITSSSEYCDRTPVPLT</sequence>
<proteinExistence type="predicted"/>
<evidence type="ECO:0000313" key="1">
    <source>
        <dbReference type="EMBL" id="QAY85953.1"/>
    </source>
</evidence>
<dbReference type="EMBL" id="CP024767">
    <property type="protein sequence ID" value="QAY85953.1"/>
    <property type="molecule type" value="Genomic_DNA"/>
</dbReference>
<gene>
    <name evidence="1" type="ORF">CUN61_19065</name>
</gene>
<accession>A0A4P6G3B7</accession>
<reference evidence="1 2" key="1">
    <citation type="submission" date="2017-11" db="EMBL/GenBank/DDBJ databases">
        <title>Genome sequence of Pseudomonas arsenicoxydans ACM1.</title>
        <authorList>
            <person name="Nascimento F.X."/>
        </authorList>
    </citation>
    <scope>NUCLEOTIDE SEQUENCE [LARGE SCALE GENOMIC DNA]</scope>
    <source>
        <strain evidence="1 2">ACM1</strain>
    </source>
</reference>
<organism evidence="1 2">
    <name type="scientific">Pseudomonas arsenicoxydans</name>
    <dbReference type="NCBI Taxonomy" id="702115"/>
    <lineage>
        <taxon>Bacteria</taxon>
        <taxon>Pseudomonadati</taxon>
        <taxon>Pseudomonadota</taxon>
        <taxon>Gammaproteobacteria</taxon>
        <taxon>Pseudomonadales</taxon>
        <taxon>Pseudomonadaceae</taxon>
        <taxon>Pseudomonas</taxon>
    </lineage>
</organism>
<name>A0A4P6G3B7_9PSED</name>
<evidence type="ECO:0000313" key="2">
    <source>
        <dbReference type="Proteomes" id="UP000291121"/>
    </source>
</evidence>
<dbReference type="AlphaFoldDB" id="A0A4P6G3B7"/>
<protein>
    <submittedName>
        <fullName evidence="1">Uncharacterized protein</fullName>
    </submittedName>
</protein>
<keyword evidence="2" id="KW-1185">Reference proteome</keyword>